<comment type="caution">
    <text evidence="1">The sequence shown here is derived from an EMBL/GenBank/DDBJ whole genome shotgun (WGS) entry which is preliminary data.</text>
</comment>
<reference evidence="2" key="1">
    <citation type="journal article" date="2019" name="Int. J. Syst. Evol. Microbiol.">
        <title>The Global Catalogue of Microorganisms (GCM) 10K type strain sequencing project: providing services to taxonomists for standard genome sequencing and annotation.</title>
        <authorList>
            <consortium name="The Broad Institute Genomics Platform"/>
            <consortium name="The Broad Institute Genome Sequencing Center for Infectious Disease"/>
            <person name="Wu L."/>
            <person name="Ma J."/>
        </authorList>
    </citation>
    <scope>NUCLEOTIDE SEQUENCE [LARGE SCALE GENOMIC DNA]</scope>
    <source>
        <strain evidence="2">JCM 16981</strain>
    </source>
</reference>
<dbReference type="Proteomes" id="UP001500920">
    <property type="component" value="Unassembled WGS sequence"/>
</dbReference>
<proteinExistence type="predicted"/>
<accession>A0ABP7ER03</accession>
<name>A0ABP7ER03_9STAP</name>
<dbReference type="EMBL" id="BAABCK010000021">
    <property type="protein sequence ID" value="GAA3722975.1"/>
    <property type="molecule type" value="Genomic_DNA"/>
</dbReference>
<evidence type="ECO:0000313" key="2">
    <source>
        <dbReference type="Proteomes" id="UP001500920"/>
    </source>
</evidence>
<sequence length="132" mass="15253">MKFEIGDYVEISKRWTKPKRGVPVFEGQKDFYEWCEKHNDDDSMVEIKKLEKVTAKEKGVICGFRNNVKTDYTLSYEEGVDTGFGIAGEGIHQIDSKHIDVYLVATRMNCIRRVSKEDIQLIADSSKIKEEK</sequence>
<gene>
    <name evidence="1" type="ORF">GCM10022378_11290</name>
</gene>
<protein>
    <submittedName>
        <fullName evidence="1">Uncharacterized protein</fullName>
    </submittedName>
</protein>
<organism evidence="1 2">
    <name type="scientific">Salinicoccus jeotgali</name>
    <dbReference type="NCBI Taxonomy" id="381634"/>
    <lineage>
        <taxon>Bacteria</taxon>
        <taxon>Bacillati</taxon>
        <taxon>Bacillota</taxon>
        <taxon>Bacilli</taxon>
        <taxon>Bacillales</taxon>
        <taxon>Staphylococcaceae</taxon>
        <taxon>Salinicoccus</taxon>
    </lineage>
</organism>
<keyword evidence="2" id="KW-1185">Reference proteome</keyword>
<evidence type="ECO:0000313" key="1">
    <source>
        <dbReference type="EMBL" id="GAA3722975.1"/>
    </source>
</evidence>
<dbReference type="RefSeq" id="WP_344702284.1">
    <property type="nucleotide sequence ID" value="NZ_BAABCK010000021.1"/>
</dbReference>